<evidence type="ECO:0000313" key="1">
    <source>
        <dbReference type="EMBL" id="KPL12706.1"/>
    </source>
</evidence>
<dbReference type="AlphaFoldDB" id="A0A0S8JTD5"/>
<sequence>MPPVREISVDNCIYIKLSDGSVFYQSGEEIQTLLGSFPGNLKKKEKDYNDWLMSQSTFISIYDINDYGEDHDVLGDPDNLPAWRWVQGQNVYEVIMWVAVHFYDDNPPQ</sequence>
<dbReference type="Proteomes" id="UP000050975">
    <property type="component" value="Unassembled WGS sequence"/>
</dbReference>
<evidence type="ECO:0000313" key="2">
    <source>
        <dbReference type="Proteomes" id="UP000050975"/>
    </source>
</evidence>
<comment type="caution">
    <text evidence="1">The sequence shown here is derived from an EMBL/GenBank/DDBJ whole genome shotgun (WGS) entry which is preliminary data.</text>
</comment>
<gene>
    <name evidence="1" type="ORF">AMJ74_06330</name>
</gene>
<name>A0A0S8JTD5_UNCW3</name>
<accession>A0A0S8JTD5</accession>
<organism evidence="1 2">
    <name type="scientific">candidate division WOR_3 bacterium SM1_77</name>
    <dbReference type="NCBI Taxonomy" id="1703778"/>
    <lineage>
        <taxon>Bacteria</taxon>
        <taxon>Bacteria division WOR-3</taxon>
    </lineage>
</organism>
<dbReference type="EMBL" id="LJVE01000140">
    <property type="protein sequence ID" value="KPL12706.1"/>
    <property type="molecule type" value="Genomic_DNA"/>
</dbReference>
<reference evidence="1 2" key="1">
    <citation type="journal article" date="2015" name="Microbiome">
        <title>Genomic resolution of linkages in carbon, nitrogen, and sulfur cycling among widespread estuary sediment bacteria.</title>
        <authorList>
            <person name="Baker B.J."/>
            <person name="Lazar C.S."/>
            <person name="Teske A.P."/>
            <person name="Dick G.J."/>
        </authorList>
    </citation>
    <scope>NUCLEOTIDE SEQUENCE [LARGE SCALE GENOMIC DNA]</scope>
    <source>
        <strain evidence="1">SM1_77</strain>
    </source>
</reference>
<proteinExistence type="predicted"/>
<protein>
    <submittedName>
        <fullName evidence="1">Uncharacterized protein</fullName>
    </submittedName>
</protein>